<keyword evidence="9" id="KW-0902">Two-component regulatory system</keyword>
<dbReference type="InterPro" id="IPR005467">
    <property type="entry name" value="His_kinase_dom"/>
</dbReference>
<evidence type="ECO:0000256" key="5">
    <source>
        <dbReference type="ARBA" id="ARBA00022679"/>
    </source>
</evidence>
<comment type="subcellular location">
    <subcellularLocation>
        <location evidence="2">Cell membrane</location>
    </subcellularLocation>
</comment>
<evidence type="ECO:0000256" key="3">
    <source>
        <dbReference type="ARBA" id="ARBA00012438"/>
    </source>
</evidence>
<dbReference type="STRING" id="1034345.GCA_000236865_01488"/>
<keyword evidence="15" id="KW-1185">Reference proteome</keyword>
<dbReference type="InterPro" id="IPR003594">
    <property type="entry name" value="HATPase_dom"/>
</dbReference>
<evidence type="ECO:0000256" key="7">
    <source>
        <dbReference type="ARBA" id="ARBA00022777"/>
    </source>
</evidence>
<dbReference type="PROSITE" id="PS50885">
    <property type="entry name" value="HAMP"/>
    <property type="match status" value="1"/>
</dbReference>
<dbReference type="PANTHER" id="PTHR45436">
    <property type="entry name" value="SENSOR HISTIDINE KINASE YKOH"/>
    <property type="match status" value="1"/>
</dbReference>
<proteinExistence type="predicted"/>
<reference evidence="14 15" key="1">
    <citation type="journal article" date="2018" name="Elife">
        <title>Discovery and characterization of a prevalent human gut bacterial enzyme sufficient for the inactivation of a family of plant toxins.</title>
        <authorList>
            <person name="Koppel N."/>
            <person name="Bisanz J.E."/>
            <person name="Pandelia M.E."/>
            <person name="Turnbaugh P.J."/>
            <person name="Balskus E.P."/>
        </authorList>
    </citation>
    <scope>NUCLEOTIDE SEQUENCE [LARGE SCALE GENOMIC DNA]</scope>
    <source>
        <strain evidence="15">anaerobia AP69FAA</strain>
    </source>
</reference>
<dbReference type="Gene3D" id="3.30.565.10">
    <property type="entry name" value="Histidine kinase-like ATPase, C-terminal domain"/>
    <property type="match status" value="1"/>
</dbReference>
<dbReference type="FunFam" id="3.30.565.10:FF:000006">
    <property type="entry name" value="Sensor histidine kinase WalK"/>
    <property type="match status" value="1"/>
</dbReference>
<dbReference type="InterPro" id="IPR004358">
    <property type="entry name" value="Sig_transdc_His_kin-like_C"/>
</dbReference>
<evidence type="ECO:0000256" key="2">
    <source>
        <dbReference type="ARBA" id="ARBA00004236"/>
    </source>
</evidence>
<dbReference type="Gene3D" id="6.10.340.10">
    <property type="match status" value="1"/>
</dbReference>
<dbReference type="CDD" id="cd00075">
    <property type="entry name" value="HATPase"/>
    <property type="match status" value="1"/>
</dbReference>
<accession>A0A369LCA2</accession>
<evidence type="ECO:0000313" key="15">
    <source>
        <dbReference type="Proteomes" id="UP000253792"/>
    </source>
</evidence>
<dbReference type="GO" id="GO:0005886">
    <property type="term" value="C:plasma membrane"/>
    <property type="evidence" value="ECO:0007669"/>
    <property type="project" value="UniProtKB-SubCell"/>
</dbReference>
<keyword evidence="4" id="KW-0597">Phosphoprotein</keyword>
<feature type="domain" description="HAMP" evidence="13">
    <location>
        <begin position="104"/>
        <end position="157"/>
    </location>
</feature>
<keyword evidence="8 11" id="KW-1133">Transmembrane helix</keyword>
<dbReference type="Proteomes" id="UP000253792">
    <property type="component" value="Unassembled WGS sequence"/>
</dbReference>
<dbReference type="OrthoDB" id="9813151at2"/>
<feature type="domain" description="Histidine kinase" evidence="12">
    <location>
        <begin position="165"/>
        <end position="377"/>
    </location>
</feature>
<gene>
    <name evidence="14" type="ORF">C1880_00050</name>
</gene>
<dbReference type="InterPro" id="IPR003661">
    <property type="entry name" value="HisK_dim/P_dom"/>
</dbReference>
<evidence type="ECO:0000256" key="10">
    <source>
        <dbReference type="ARBA" id="ARBA00023136"/>
    </source>
</evidence>
<evidence type="ECO:0000256" key="4">
    <source>
        <dbReference type="ARBA" id="ARBA00022553"/>
    </source>
</evidence>
<organism evidence="14 15">
    <name type="scientific">Senegalimassilia anaerobia</name>
    <dbReference type="NCBI Taxonomy" id="1473216"/>
    <lineage>
        <taxon>Bacteria</taxon>
        <taxon>Bacillati</taxon>
        <taxon>Actinomycetota</taxon>
        <taxon>Coriobacteriia</taxon>
        <taxon>Coriobacteriales</taxon>
        <taxon>Coriobacteriaceae</taxon>
        <taxon>Senegalimassilia</taxon>
    </lineage>
</organism>
<dbReference type="EC" id="2.7.13.3" evidence="3"/>
<evidence type="ECO:0000259" key="12">
    <source>
        <dbReference type="PROSITE" id="PS50109"/>
    </source>
</evidence>
<dbReference type="PROSITE" id="PS50109">
    <property type="entry name" value="HIS_KIN"/>
    <property type="match status" value="1"/>
</dbReference>
<comment type="caution">
    <text evidence="14">The sequence shown here is derived from an EMBL/GenBank/DDBJ whole genome shotgun (WGS) entry which is preliminary data.</text>
</comment>
<keyword evidence="6 11" id="KW-0812">Transmembrane</keyword>
<dbReference type="SMART" id="SM00387">
    <property type="entry name" value="HATPase_c"/>
    <property type="match status" value="1"/>
</dbReference>
<evidence type="ECO:0000256" key="11">
    <source>
        <dbReference type="SAM" id="Phobius"/>
    </source>
</evidence>
<keyword evidence="10 11" id="KW-0472">Membrane</keyword>
<sequence length="380" mass="41698">MKDLSLQWRITLMTAALVCAACLSTNFLVGYSGMQYMDEIGSEVSAYGNVNEDIPKSFDPGSEDVGNELTIVVSDAQKSFGVTSWYITALVTLIGGVLAYFASGRALRPLRAFAAQIEHVQPGNLADSKISEDVLPEFKRFSESFNGMIHRLDAGFAAQRQFSGNAAHELRTPLALMQTQMELFAVEHPDVPPATNDLLTLLRDQTERMSSMTSTLLEMSELRAIPCNDEIELAPLIEEVLADLAPLADQKGIALACRGNNLVNGSDPLMYRMMFNLVENAIRYSRPASTVDVTVDEEDDRVLVRIEDEGFGIPEQHRDSVFQPFFRVDKSRSREYGGVGLGLSLVWEIATLHGGTIEVENSSSHGTVMLATLPKLGVTK</sequence>
<dbReference type="SUPFAM" id="SSF47384">
    <property type="entry name" value="Homodimeric domain of signal transducing histidine kinase"/>
    <property type="match status" value="1"/>
</dbReference>
<dbReference type="SUPFAM" id="SSF55874">
    <property type="entry name" value="ATPase domain of HSP90 chaperone/DNA topoisomerase II/histidine kinase"/>
    <property type="match status" value="1"/>
</dbReference>
<evidence type="ECO:0000259" key="13">
    <source>
        <dbReference type="PROSITE" id="PS50885"/>
    </source>
</evidence>
<dbReference type="Pfam" id="PF00512">
    <property type="entry name" value="HisKA"/>
    <property type="match status" value="1"/>
</dbReference>
<evidence type="ECO:0000313" key="14">
    <source>
        <dbReference type="EMBL" id="RDB57261.1"/>
    </source>
</evidence>
<dbReference type="SMART" id="SM00388">
    <property type="entry name" value="HisKA"/>
    <property type="match status" value="1"/>
</dbReference>
<evidence type="ECO:0000256" key="6">
    <source>
        <dbReference type="ARBA" id="ARBA00022692"/>
    </source>
</evidence>
<evidence type="ECO:0000256" key="9">
    <source>
        <dbReference type="ARBA" id="ARBA00023012"/>
    </source>
</evidence>
<dbReference type="EMBL" id="PPTP01000001">
    <property type="protein sequence ID" value="RDB57261.1"/>
    <property type="molecule type" value="Genomic_DNA"/>
</dbReference>
<dbReference type="Pfam" id="PF02518">
    <property type="entry name" value="HATPase_c"/>
    <property type="match status" value="1"/>
</dbReference>
<name>A0A369LCA2_9ACTN</name>
<dbReference type="Gene3D" id="1.10.287.130">
    <property type="match status" value="1"/>
</dbReference>
<protein>
    <recommendedName>
        <fullName evidence="3">histidine kinase</fullName>
        <ecNumber evidence="3">2.7.13.3</ecNumber>
    </recommendedName>
</protein>
<feature type="transmembrane region" description="Helical" evidence="11">
    <location>
        <begin position="12"/>
        <end position="31"/>
    </location>
</feature>
<dbReference type="RefSeq" id="WP_114619822.1">
    <property type="nucleotide sequence ID" value="NZ_PPTP01000001.1"/>
</dbReference>
<dbReference type="InterPro" id="IPR036097">
    <property type="entry name" value="HisK_dim/P_sf"/>
</dbReference>
<dbReference type="InterPro" id="IPR050428">
    <property type="entry name" value="TCS_sensor_his_kinase"/>
</dbReference>
<dbReference type="InterPro" id="IPR036890">
    <property type="entry name" value="HATPase_C_sf"/>
</dbReference>
<feature type="transmembrane region" description="Helical" evidence="11">
    <location>
        <begin position="83"/>
        <end position="102"/>
    </location>
</feature>
<dbReference type="GO" id="GO:0000155">
    <property type="term" value="F:phosphorelay sensor kinase activity"/>
    <property type="evidence" value="ECO:0007669"/>
    <property type="project" value="InterPro"/>
</dbReference>
<dbReference type="CDD" id="cd00082">
    <property type="entry name" value="HisKA"/>
    <property type="match status" value="1"/>
</dbReference>
<dbReference type="PANTHER" id="PTHR45436:SF5">
    <property type="entry name" value="SENSOR HISTIDINE KINASE TRCS"/>
    <property type="match status" value="1"/>
</dbReference>
<dbReference type="InterPro" id="IPR003660">
    <property type="entry name" value="HAMP_dom"/>
</dbReference>
<dbReference type="AlphaFoldDB" id="A0A369LCA2"/>
<evidence type="ECO:0000256" key="1">
    <source>
        <dbReference type="ARBA" id="ARBA00000085"/>
    </source>
</evidence>
<keyword evidence="7 14" id="KW-0418">Kinase</keyword>
<dbReference type="PRINTS" id="PR00344">
    <property type="entry name" value="BCTRLSENSOR"/>
</dbReference>
<evidence type="ECO:0000256" key="8">
    <source>
        <dbReference type="ARBA" id="ARBA00022989"/>
    </source>
</evidence>
<comment type="catalytic activity">
    <reaction evidence="1">
        <text>ATP + protein L-histidine = ADP + protein N-phospho-L-histidine.</text>
        <dbReference type="EC" id="2.7.13.3"/>
    </reaction>
</comment>
<keyword evidence="5" id="KW-0808">Transferase</keyword>